<dbReference type="AlphaFoldDB" id="A0A974C0E6"/>
<proteinExistence type="predicted"/>
<accession>A0A974C0E6</accession>
<evidence type="ECO:0000313" key="2">
    <source>
        <dbReference type="Proteomes" id="UP000694892"/>
    </source>
</evidence>
<dbReference type="Proteomes" id="UP000694892">
    <property type="component" value="Chromosome 9_10L"/>
</dbReference>
<reference evidence="2" key="1">
    <citation type="journal article" date="2016" name="Nature">
        <title>Genome evolution in the allotetraploid frog Xenopus laevis.</title>
        <authorList>
            <person name="Session A.M."/>
            <person name="Uno Y."/>
            <person name="Kwon T."/>
            <person name="Chapman J.A."/>
            <person name="Toyoda A."/>
            <person name="Takahashi S."/>
            <person name="Fukui A."/>
            <person name="Hikosaka A."/>
            <person name="Suzuki A."/>
            <person name="Kondo M."/>
            <person name="van Heeringen S.J."/>
            <person name="Quigley I."/>
            <person name="Heinz S."/>
            <person name="Ogino H."/>
            <person name="Ochi H."/>
            <person name="Hellsten U."/>
            <person name="Lyons J.B."/>
            <person name="Simakov O."/>
            <person name="Putnam N."/>
            <person name="Stites J."/>
            <person name="Kuroki Y."/>
            <person name="Tanaka T."/>
            <person name="Michiue T."/>
            <person name="Watanabe M."/>
            <person name="Bogdanovic O."/>
            <person name="Lister R."/>
            <person name="Georgiou G."/>
            <person name="Paranjpe S.S."/>
            <person name="van Kruijsbergen I."/>
            <person name="Shu S."/>
            <person name="Carlson J."/>
            <person name="Kinoshita T."/>
            <person name="Ohta Y."/>
            <person name="Mawaribuchi S."/>
            <person name="Jenkins J."/>
            <person name="Grimwood J."/>
            <person name="Schmutz J."/>
            <person name="Mitros T."/>
            <person name="Mozaffari S.V."/>
            <person name="Suzuki Y."/>
            <person name="Haramoto Y."/>
            <person name="Yamamoto T.S."/>
            <person name="Takagi C."/>
            <person name="Heald R."/>
            <person name="Miller K."/>
            <person name="Haudenschild C."/>
            <person name="Kitzman J."/>
            <person name="Nakayama T."/>
            <person name="Izutsu Y."/>
            <person name="Robert J."/>
            <person name="Fortriede J."/>
            <person name="Burns K."/>
            <person name="Lotay V."/>
            <person name="Karimi K."/>
            <person name="Yasuoka Y."/>
            <person name="Dichmann D.S."/>
            <person name="Flajnik M.F."/>
            <person name="Houston D.W."/>
            <person name="Shendure J."/>
            <person name="DuPasquier L."/>
            <person name="Vize P.D."/>
            <person name="Zorn A.M."/>
            <person name="Ito M."/>
            <person name="Marcotte E.M."/>
            <person name="Wallingford J.B."/>
            <person name="Ito Y."/>
            <person name="Asashima M."/>
            <person name="Ueno N."/>
            <person name="Matsuda Y."/>
            <person name="Veenstra G.J."/>
            <person name="Fujiyama A."/>
            <person name="Harland R.M."/>
            <person name="Taira M."/>
            <person name="Rokhsar D.S."/>
        </authorList>
    </citation>
    <scope>NUCLEOTIDE SEQUENCE [LARGE SCALE GENOMIC DNA]</scope>
    <source>
        <strain evidence="2">J</strain>
    </source>
</reference>
<dbReference type="EMBL" id="CM004482">
    <property type="protein sequence ID" value="OCT64041.1"/>
    <property type="molecule type" value="Genomic_DNA"/>
</dbReference>
<organism evidence="1 2">
    <name type="scientific">Xenopus laevis</name>
    <name type="common">African clawed frog</name>
    <dbReference type="NCBI Taxonomy" id="8355"/>
    <lineage>
        <taxon>Eukaryota</taxon>
        <taxon>Metazoa</taxon>
        <taxon>Chordata</taxon>
        <taxon>Craniata</taxon>
        <taxon>Vertebrata</taxon>
        <taxon>Euteleostomi</taxon>
        <taxon>Amphibia</taxon>
        <taxon>Batrachia</taxon>
        <taxon>Anura</taxon>
        <taxon>Pipoidea</taxon>
        <taxon>Pipidae</taxon>
        <taxon>Xenopodinae</taxon>
        <taxon>Xenopus</taxon>
        <taxon>Xenopus</taxon>
    </lineage>
</organism>
<protein>
    <submittedName>
        <fullName evidence="1">Uncharacterized protein</fullName>
    </submittedName>
</protein>
<evidence type="ECO:0000313" key="1">
    <source>
        <dbReference type="EMBL" id="OCT64041.1"/>
    </source>
</evidence>
<sequence>MVIDTFIISHAMNCNAHVTFHIIFKNTVFIIFLEHQHIAQHCVQRLKSLKVHTHTHNGTLIYLKKCATQSDLLHIAAALTGIAFVTTLVELEQIQ</sequence>
<gene>
    <name evidence="1" type="ORF">XELAEV_18045143mg</name>
</gene>
<name>A0A974C0E6_XENLA</name>